<evidence type="ECO:0000256" key="1">
    <source>
        <dbReference type="SAM" id="MobiDB-lite"/>
    </source>
</evidence>
<evidence type="ECO:0000313" key="3">
    <source>
        <dbReference type="Proteomes" id="UP001385951"/>
    </source>
</evidence>
<organism evidence="2 3">
    <name type="scientific">Cerrena zonata</name>
    <dbReference type="NCBI Taxonomy" id="2478898"/>
    <lineage>
        <taxon>Eukaryota</taxon>
        <taxon>Fungi</taxon>
        <taxon>Dikarya</taxon>
        <taxon>Basidiomycota</taxon>
        <taxon>Agaricomycotina</taxon>
        <taxon>Agaricomycetes</taxon>
        <taxon>Polyporales</taxon>
        <taxon>Cerrenaceae</taxon>
        <taxon>Cerrena</taxon>
    </lineage>
</organism>
<name>A0AAW0FRF9_9APHY</name>
<protein>
    <submittedName>
        <fullName evidence="2">Uncharacterized protein</fullName>
    </submittedName>
</protein>
<feature type="compositionally biased region" description="Polar residues" evidence="1">
    <location>
        <begin position="94"/>
        <end position="121"/>
    </location>
</feature>
<feature type="region of interest" description="Disordered" evidence="1">
    <location>
        <begin position="144"/>
        <end position="170"/>
    </location>
</feature>
<gene>
    <name evidence="2" type="ORF">QCA50_013623</name>
</gene>
<dbReference type="AlphaFoldDB" id="A0AAW0FRF9"/>
<evidence type="ECO:0000313" key="2">
    <source>
        <dbReference type="EMBL" id="KAK7683361.1"/>
    </source>
</evidence>
<sequence length="170" mass="18172">MPSTTNELSFSMSSFVGNNHGPPSLVSERDLDISDCLIQLAELEKENILPFDSAWLDDHVDGIQPLDQTGLGTNWAFTNWRSAEPAISEFSGWPSIQNEPRNMGHTSTLSTPAESSNSLQVPSPASVLLSFPELPQTIQSGIITSSNTESSPAGITSGNLQQPALPATGY</sequence>
<reference evidence="2 3" key="1">
    <citation type="submission" date="2022-09" db="EMBL/GenBank/DDBJ databases">
        <authorList>
            <person name="Palmer J.M."/>
        </authorList>
    </citation>
    <scope>NUCLEOTIDE SEQUENCE [LARGE SCALE GENOMIC DNA]</scope>
    <source>
        <strain evidence="2 3">DSM 7382</strain>
    </source>
</reference>
<keyword evidence="3" id="KW-1185">Reference proteome</keyword>
<feature type="region of interest" description="Disordered" evidence="1">
    <location>
        <begin position="92"/>
        <end position="121"/>
    </location>
</feature>
<comment type="caution">
    <text evidence="2">The sequence shown here is derived from an EMBL/GenBank/DDBJ whole genome shotgun (WGS) entry which is preliminary data.</text>
</comment>
<dbReference type="EMBL" id="JASBNA010000031">
    <property type="protein sequence ID" value="KAK7683361.1"/>
    <property type="molecule type" value="Genomic_DNA"/>
</dbReference>
<accession>A0AAW0FRF9</accession>
<dbReference type="Proteomes" id="UP001385951">
    <property type="component" value="Unassembled WGS sequence"/>
</dbReference>
<feature type="compositionally biased region" description="Polar residues" evidence="1">
    <location>
        <begin position="144"/>
        <end position="162"/>
    </location>
</feature>
<proteinExistence type="predicted"/>